<evidence type="ECO:0000256" key="2">
    <source>
        <dbReference type="ARBA" id="ARBA00022729"/>
    </source>
</evidence>
<feature type="compositionally biased region" description="Basic and acidic residues" evidence="4">
    <location>
        <begin position="202"/>
        <end position="241"/>
    </location>
</feature>
<feature type="chain" id="PRO_5017927249" evidence="5">
    <location>
        <begin position="22"/>
        <end position="297"/>
    </location>
</feature>
<feature type="signal peptide" evidence="5">
    <location>
        <begin position="1"/>
        <end position="21"/>
    </location>
</feature>
<dbReference type="SMART" id="SM00935">
    <property type="entry name" value="OmpH"/>
    <property type="match status" value="1"/>
</dbReference>
<evidence type="ECO:0000313" key="7">
    <source>
        <dbReference type="Proteomes" id="UP000239002"/>
    </source>
</evidence>
<dbReference type="OrthoDB" id="9788552at2"/>
<organism evidence="6 7">
    <name type="scientific">Nonlabens xylanidelens</name>
    <dbReference type="NCBI Taxonomy" id="191564"/>
    <lineage>
        <taxon>Bacteria</taxon>
        <taxon>Pseudomonadati</taxon>
        <taxon>Bacteroidota</taxon>
        <taxon>Flavobacteriia</taxon>
        <taxon>Flavobacteriales</taxon>
        <taxon>Flavobacteriaceae</taxon>
        <taxon>Nonlabens</taxon>
    </lineage>
</organism>
<evidence type="ECO:0000256" key="1">
    <source>
        <dbReference type="ARBA" id="ARBA00009091"/>
    </source>
</evidence>
<keyword evidence="3" id="KW-0175">Coiled coil</keyword>
<dbReference type="PANTHER" id="PTHR35089:SF1">
    <property type="entry name" value="CHAPERONE PROTEIN SKP"/>
    <property type="match status" value="1"/>
</dbReference>
<feature type="compositionally biased region" description="Basic and acidic residues" evidence="4">
    <location>
        <begin position="176"/>
        <end position="185"/>
    </location>
</feature>
<evidence type="ECO:0000256" key="3">
    <source>
        <dbReference type="SAM" id="Coils"/>
    </source>
</evidence>
<dbReference type="RefSeq" id="WP_104514382.1">
    <property type="nucleotide sequence ID" value="NZ_MQVW01000027.1"/>
</dbReference>
<dbReference type="Pfam" id="PF03938">
    <property type="entry name" value="OmpH"/>
    <property type="match status" value="1"/>
</dbReference>
<dbReference type="GO" id="GO:0051082">
    <property type="term" value="F:unfolded protein binding"/>
    <property type="evidence" value="ECO:0007669"/>
    <property type="project" value="InterPro"/>
</dbReference>
<reference evidence="6 7" key="1">
    <citation type="submission" date="2018-02" db="EMBL/GenBank/DDBJ databases">
        <title>Genomic Encyclopedia of Archaeal and Bacterial Type Strains, Phase II (KMG-II): from individual species to whole genera.</title>
        <authorList>
            <person name="Goeker M."/>
        </authorList>
    </citation>
    <scope>NUCLEOTIDE SEQUENCE [LARGE SCALE GENOMIC DNA]</scope>
    <source>
        <strain evidence="6 7">DSM 16809</strain>
    </source>
</reference>
<dbReference type="AlphaFoldDB" id="A0A2S6IRT9"/>
<protein>
    <submittedName>
        <fullName evidence="6">Periplasmic chaperone for outer membrane proteins Skp</fullName>
    </submittedName>
</protein>
<keyword evidence="2 5" id="KW-0732">Signal</keyword>
<dbReference type="GO" id="GO:0050821">
    <property type="term" value="P:protein stabilization"/>
    <property type="evidence" value="ECO:0007669"/>
    <property type="project" value="TreeGrafter"/>
</dbReference>
<sequence length="297" mass="34175">MRTKILIIGVVAFFSFTFAQAQRGARIAYIDMEYILESVPEYQEASKQLEQKMQRWKGEIDQMSNEISQMKASLQNEKVLLTKELIEEKEEDISLKEQDLADYQQKRFGPQGDFLLQRQQLIQPIQDQVFNEVQKIGKQKKYDMLIDSSEAALLYSADRHDVSDLVLKAIGRTGKRKDAQEKQDARNNPVEDDEPYLSVVEAEEKEKKEQAKEDKKEAVQKAISERDAVRNEQRRVRDSAKAAKAAAYKVRRDKLMADRKRRKDSVLAVRAAARAKKQAEIDARNAEKNKKTPPGGE</sequence>
<dbReference type="EMBL" id="PTJE01000001">
    <property type="protein sequence ID" value="PPK96850.1"/>
    <property type="molecule type" value="Genomic_DNA"/>
</dbReference>
<evidence type="ECO:0000313" key="6">
    <source>
        <dbReference type="EMBL" id="PPK96850.1"/>
    </source>
</evidence>
<evidence type="ECO:0000256" key="5">
    <source>
        <dbReference type="SAM" id="SignalP"/>
    </source>
</evidence>
<dbReference type="Gene3D" id="3.30.910.20">
    <property type="entry name" value="Skp domain"/>
    <property type="match status" value="1"/>
</dbReference>
<dbReference type="GO" id="GO:0005829">
    <property type="term" value="C:cytosol"/>
    <property type="evidence" value="ECO:0007669"/>
    <property type="project" value="TreeGrafter"/>
</dbReference>
<name>A0A2S6IRT9_9FLAO</name>
<comment type="similarity">
    <text evidence="1">Belongs to the Skp family.</text>
</comment>
<comment type="caution">
    <text evidence="6">The sequence shown here is derived from an EMBL/GenBank/DDBJ whole genome shotgun (WGS) entry which is preliminary data.</text>
</comment>
<feature type="region of interest" description="Disordered" evidence="4">
    <location>
        <begin position="173"/>
        <end position="297"/>
    </location>
</feature>
<accession>A0A2S6IRT9</accession>
<keyword evidence="7" id="KW-1185">Reference proteome</keyword>
<evidence type="ECO:0000256" key="4">
    <source>
        <dbReference type="SAM" id="MobiDB-lite"/>
    </source>
</evidence>
<dbReference type="SUPFAM" id="SSF111384">
    <property type="entry name" value="OmpH-like"/>
    <property type="match status" value="1"/>
</dbReference>
<dbReference type="InterPro" id="IPR005632">
    <property type="entry name" value="Chaperone_Skp"/>
</dbReference>
<dbReference type="InterPro" id="IPR024930">
    <property type="entry name" value="Skp_dom_sf"/>
</dbReference>
<feature type="coiled-coil region" evidence="3">
    <location>
        <begin position="39"/>
        <end position="106"/>
    </location>
</feature>
<dbReference type="Proteomes" id="UP000239002">
    <property type="component" value="Unassembled WGS sequence"/>
</dbReference>
<feature type="compositionally biased region" description="Basic and acidic residues" evidence="4">
    <location>
        <begin position="277"/>
        <end position="290"/>
    </location>
</feature>
<gene>
    <name evidence="6" type="ORF">LY01_00675</name>
</gene>
<proteinExistence type="inferred from homology"/>
<dbReference type="PANTHER" id="PTHR35089">
    <property type="entry name" value="CHAPERONE PROTEIN SKP"/>
    <property type="match status" value="1"/>
</dbReference>